<keyword evidence="3" id="KW-0964">Secreted</keyword>
<feature type="domain" description="Subtilisin inhibitor" evidence="8">
    <location>
        <begin position="55"/>
        <end position="141"/>
    </location>
</feature>
<reference evidence="9 10" key="1">
    <citation type="journal article" date="2019" name="ACS Chem. Biol.">
        <title>Identification and Mobilization of a Cryptic Antibiotic Biosynthesis Gene Locus from a Human-Pathogenic Nocardia Isolate.</title>
        <authorList>
            <person name="Herisse M."/>
            <person name="Ishida K."/>
            <person name="Porter J.L."/>
            <person name="Howden B."/>
            <person name="Hertweck C."/>
            <person name="Stinear T.P."/>
            <person name="Pidot S.J."/>
        </authorList>
    </citation>
    <scope>NUCLEOTIDE SEQUENCE [LARGE SCALE GENOMIC DNA]</scope>
    <source>
        <strain evidence="9 10">AUSMDU00024985</strain>
    </source>
</reference>
<dbReference type="GO" id="GO:0004867">
    <property type="term" value="F:serine-type endopeptidase inhibitor activity"/>
    <property type="evidence" value="ECO:0007669"/>
    <property type="project" value="UniProtKB-KW"/>
</dbReference>
<keyword evidence="7" id="KW-0732">Signal</keyword>
<dbReference type="InterPro" id="IPR020054">
    <property type="entry name" value="Prot_inh_SSI_I16_CS"/>
</dbReference>
<dbReference type="AlphaFoldDB" id="A0A6G9XVE5"/>
<evidence type="ECO:0000256" key="4">
    <source>
        <dbReference type="ARBA" id="ARBA00022690"/>
    </source>
</evidence>
<evidence type="ECO:0000313" key="9">
    <source>
        <dbReference type="EMBL" id="QIS04820.1"/>
    </source>
</evidence>
<dbReference type="Gene3D" id="3.30.350.10">
    <property type="entry name" value="Subtilisin inhibitor-like"/>
    <property type="match status" value="1"/>
</dbReference>
<evidence type="ECO:0000313" key="10">
    <source>
        <dbReference type="Proteomes" id="UP000501705"/>
    </source>
</evidence>
<evidence type="ECO:0000256" key="5">
    <source>
        <dbReference type="ARBA" id="ARBA00022900"/>
    </source>
</evidence>
<dbReference type="GO" id="GO:0005576">
    <property type="term" value="C:extracellular region"/>
    <property type="evidence" value="ECO:0007669"/>
    <property type="project" value="UniProtKB-SubCell"/>
</dbReference>
<keyword evidence="6" id="KW-1015">Disulfide bond</keyword>
<evidence type="ECO:0000256" key="1">
    <source>
        <dbReference type="ARBA" id="ARBA00004613"/>
    </source>
</evidence>
<dbReference type="SUPFAM" id="SSF55399">
    <property type="entry name" value="Subtilisin inhibitor"/>
    <property type="match status" value="1"/>
</dbReference>
<evidence type="ECO:0000256" key="7">
    <source>
        <dbReference type="SAM" id="SignalP"/>
    </source>
</evidence>
<gene>
    <name evidence="9" type="ORF">F5X71_23015</name>
</gene>
<dbReference type="Pfam" id="PF00720">
    <property type="entry name" value="SSI"/>
    <property type="match status" value="1"/>
</dbReference>
<feature type="signal peptide" evidence="7">
    <location>
        <begin position="1"/>
        <end position="37"/>
    </location>
</feature>
<comment type="subcellular location">
    <subcellularLocation>
        <location evidence="1">Secreted</location>
    </subcellularLocation>
</comment>
<sequence length="153" mass="16226">MRFSVCWFRVWFVRCLTLGVPTTSLRRILATACLAFAALTVPVGCGKSDGTETRTRLDLSVTAGKTLGVEPTRVSLTCEPAGGDHPHPDGACASLIAAGGDFDKLVGDPSAMCAQVYDPVTATATGTWQGKAVKWEKQFGNSCELRAKTTPVF</sequence>
<keyword evidence="4" id="KW-0646">Protease inhibitor</keyword>
<dbReference type="PROSITE" id="PS00999">
    <property type="entry name" value="SSI"/>
    <property type="match status" value="1"/>
</dbReference>
<keyword evidence="5" id="KW-0722">Serine protease inhibitor</keyword>
<dbReference type="Proteomes" id="UP000501705">
    <property type="component" value="Chromosome"/>
</dbReference>
<comment type="similarity">
    <text evidence="2">Belongs to the protease inhibitor I16 (SSI) family.</text>
</comment>
<organism evidence="9 10">
    <name type="scientific">Nocardia brasiliensis</name>
    <dbReference type="NCBI Taxonomy" id="37326"/>
    <lineage>
        <taxon>Bacteria</taxon>
        <taxon>Bacillati</taxon>
        <taxon>Actinomycetota</taxon>
        <taxon>Actinomycetes</taxon>
        <taxon>Mycobacteriales</taxon>
        <taxon>Nocardiaceae</taxon>
        <taxon>Nocardia</taxon>
    </lineage>
</organism>
<evidence type="ECO:0000259" key="8">
    <source>
        <dbReference type="Pfam" id="PF00720"/>
    </source>
</evidence>
<evidence type="ECO:0000256" key="6">
    <source>
        <dbReference type="ARBA" id="ARBA00023157"/>
    </source>
</evidence>
<dbReference type="InterPro" id="IPR036819">
    <property type="entry name" value="Subtilisin_inhibitor-like_sf"/>
</dbReference>
<dbReference type="EMBL" id="CP046171">
    <property type="protein sequence ID" value="QIS04820.1"/>
    <property type="molecule type" value="Genomic_DNA"/>
</dbReference>
<dbReference type="InterPro" id="IPR023549">
    <property type="entry name" value="Subtilisin_inhibitor"/>
</dbReference>
<name>A0A6G9XVE5_NOCBR</name>
<evidence type="ECO:0000256" key="2">
    <source>
        <dbReference type="ARBA" id="ARBA00010472"/>
    </source>
</evidence>
<protein>
    <recommendedName>
        <fullName evidence="8">Subtilisin inhibitor domain-containing protein</fullName>
    </recommendedName>
</protein>
<accession>A0A6G9XVE5</accession>
<proteinExistence type="inferred from homology"/>
<evidence type="ECO:0000256" key="3">
    <source>
        <dbReference type="ARBA" id="ARBA00022525"/>
    </source>
</evidence>
<feature type="chain" id="PRO_5038733773" description="Subtilisin inhibitor domain-containing protein" evidence="7">
    <location>
        <begin position="38"/>
        <end position="153"/>
    </location>
</feature>